<sequence>MTAVSGLGPWAGSDVLEAQTAVVGELTSTPTGVDGLPFLVQLPDRGYGAEPTGRGTVFLAELSCELGPHGWKLADRPGRDASRAAAFLREDLDALAVAAYGYTGPVVVGVAGPLSLAARLYLARGDRVLSDAGAVRELAESLGAGIAAHLAAVRVAVPGAEPILALDETRLAEVLLGRISTFSGNSVIRAVPSGVASELLRTVAEAARAAGATRVVVQAGPSWVPVRTIVAAGADGLGLTVEGFNDRGWERIGEAVERGVALWAALPAALPDRTSSRKSGPDVVGQAAELLRPWSQLGMPLASLRDVVVLAAQAPGIPTPDTARTALADIIRAAEVIAERAED</sequence>
<comment type="caution">
    <text evidence="1">The sequence shown here is derived from an EMBL/GenBank/DDBJ whole genome shotgun (WGS) entry which is preliminary data.</text>
</comment>
<reference evidence="1 2" key="1">
    <citation type="submission" date="2019-01" db="EMBL/GenBank/DDBJ databases">
        <title>Novel species of Cellulomonas.</title>
        <authorList>
            <person name="Liu Q."/>
            <person name="Xin Y.-H."/>
        </authorList>
    </citation>
    <scope>NUCLEOTIDE SEQUENCE [LARGE SCALE GENOMIC DNA]</scope>
    <source>
        <strain evidence="1 2">HLT2-17</strain>
    </source>
</reference>
<evidence type="ECO:0000313" key="2">
    <source>
        <dbReference type="Proteomes" id="UP000293764"/>
    </source>
</evidence>
<organism evidence="1 2">
    <name type="scientific">Pengzhenrongella frigida</name>
    <dbReference type="NCBI Taxonomy" id="1259133"/>
    <lineage>
        <taxon>Bacteria</taxon>
        <taxon>Bacillati</taxon>
        <taxon>Actinomycetota</taxon>
        <taxon>Actinomycetes</taxon>
        <taxon>Micrococcales</taxon>
        <taxon>Pengzhenrongella</taxon>
    </lineage>
</organism>
<proteinExistence type="predicted"/>
<keyword evidence="2" id="KW-1185">Reference proteome</keyword>
<dbReference type="EMBL" id="SDWW01000041">
    <property type="protein sequence ID" value="RYV50141.1"/>
    <property type="molecule type" value="Genomic_DNA"/>
</dbReference>
<accession>A0A4Q5N259</accession>
<dbReference type="OrthoDB" id="5242426at2"/>
<dbReference type="AlphaFoldDB" id="A0A4Q5N259"/>
<gene>
    <name evidence="1" type="ORF">EUA98_15240</name>
</gene>
<evidence type="ECO:0000313" key="1">
    <source>
        <dbReference type="EMBL" id="RYV50141.1"/>
    </source>
</evidence>
<dbReference type="Proteomes" id="UP000293764">
    <property type="component" value="Unassembled WGS sequence"/>
</dbReference>
<dbReference type="RefSeq" id="WP_130103546.1">
    <property type="nucleotide sequence ID" value="NZ_SDWW01000041.1"/>
</dbReference>
<name>A0A4Q5N259_9MICO</name>
<protein>
    <recommendedName>
        <fullName evidence="3">Methionine synthase</fullName>
    </recommendedName>
</protein>
<evidence type="ECO:0008006" key="3">
    <source>
        <dbReference type="Google" id="ProtNLM"/>
    </source>
</evidence>